<name>A0A640TS67_STRNI</name>
<feature type="region of interest" description="Disordered" evidence="1">
    <location>
        <begin position="1"/>
        <end position="126"/>
    </location>
</feature>
<evidence type="ECO:0000313" key="3">
    <source>
        <dbReference type="EMBL" id="WAU08296.1"/>
    </source>
</evidence>
<keyword evidence="5" id="KW-1185">Reference proteome</keyword>
<dbReference type="EMBL" id="CP114203">
    <property type="protein sequence ID" value="WAU08296.1"/>
    <property type="molecule type" value="Genomic_DNA"/>
</dbReference>
<evidence type="ECO:0000256" key="1">
    <source>
        <dbReference type="SAM" id="MobiDB-lite"/>
    </source>
</evidence>
<organism evidence="2 4">
    <name type="scientific">Streptomyces nigrescens</name>
    <dbReference type="NCBI Taxonomy" id="1920"/>
    <lineage>
        <taxon>Bacteria</taxon>
        <taxon>Bacillati</taxon>
        <taxon>Actinomycetota</taxon>
        <taxon>Actinomycetes</taxon>
        <taxon>Kitasatosporales</taxon>
        <taxon>Streptomycetaceae</taxon>
        <taxon>Streptomyces</taxon>
    </lineage>
</organism>
<dbReference type="GeneID" id="301336134"/>
<accession>A0A640TS67</accession>
<proteinExistence type="predicted"/>
<feature type="compositionally biased region" description="Basic and acidic residues" evidence="1">
    <location>
        <begin position="35"/>
        <end position="68"/>
    </location>
</feature>
<evidence type="ECO:0000313" key="5">
    <source>
        <dbReference type="Proteomes" id="UP001210169"/>
    </source>
</evidence>
<reference evidence="3 5" key="2">
    <citation type="submission" date="2022-12" db="EMBL/GenBank/DDBJ databases">
        <authorList>
            <person name="Ruckert C."/>
            <person name="Busche T."/>
            <person name="Kalinowski J."/>
            <person name="Wittmann C."/>
        </authorList>
    </citation>
    <scope>NUCLEOTIDE SEQUENCE [LARGE SCALE GENOMIC DNA]</scope>
    <source>
        <strain evidence="3 5">DSM 40276</strain>
    </source>
</reference>
<dbReference type="EMBL" id="BLIP01000003">
    <property type="protein sequence ID" value="GFE26229.1"/>
    <property type="molecule type" value="Genomic_DNA"/>
</dbReference>
<dbReference type="AlphaFoldDB" id="A0A640TS67"/>
<protein>
    <submittedName>
        <fullName evidence="2">Uncharacterized protein</fullName>
    </submittedName>
</protein>
<dbReference type="Proteomes" id="UP000429552">
    <property type="component" value="Unassembled WGS sequence"/>
</dbReference>
<reference evidence="2 4" key="1">
    <citation type="submission" date="2019-12" db="EMBL/GenBank/DDBJ databases">
        <title>Whole genome shotgun sequence of Streptomyces libani subsp. libani NBRC 13452.</title>
        <authorList>
            <person name="Ichikawa N."/>
            <person name="Kimura A."/>
            <person name="Kitahashi Y."/>
            <person name="Komaki H."/>
            <person name="Tamura T."/>
        </authorList>
    </citation>
    <scope>NUCLEOTIDE SEQUENCE [LARGE SCALE GENOMIC DNA]</scope>
    <source>
        <strain evidence="2 4">NBRC 13452</strain>
    </source>
</reference>
<evidence type="ECO:0000313" key="4">
    <source>
        <dbReference type="Proteomes" id="UP000429552"/>
    </source>
</evidence>
<dbReference type="Proteomes" id="UP001210169">
    <property type="component" value="Chromosome"/>
</dbReference>
<gene>
    <name evidence="2" type="ORF">Sliba_66820</name>
    <name evidence="3" type="ORF">STRNI_006990</name>
</gene>
<evidence type="ECO:0000313" key="2">
    <source>
        <dbReference type="EMBL" id="GFE26229.1"/>
    </source>
</evidence>
<dbReference type="RefSeq" id="WP_148592865.1">
    <property type="nucleotide sequence ID" value="NZ_BLIP01000003.1"/>
</dbReference>
<feature type="compositionally biased region" description="Basic and acidic residues" evidence="1">
    <location>
        <begin position="78"/>
        <end position="101"/>
    </location>
</feature>
<sequence length="126" mass="13840">MTRHRKSSDPKRGEGQSMHKGTEQHGWSPDVDQTEQQKNESAHRSFHPEEYAPEKDRGEKGRGKESGGQEKVPPASEVKSETAAGERRAAETDEKGMRDMGPKGPSRRPSGGRDAEAHTGVDPQNP</sequence>